<comment type="caution">
    <text evidence="1">The sequence shown here is derived from an EMBL/GenBank/DDBJ whole genome shotgun (WGS) entry which is preliminary data.</text>
</comment>
<evidence type="ECO:0000313" key="2">
    <source>
        <dbReference type="Proteomes" id="UP000274822"/>
    </source>
</evidence>
<dbReference type="SUPFAM" id="SSF55729">
    <property type="entry name" value="Acyl-CoA N-acyltransferases (Nat)"/>
    <property type="match status" value="1"/>
</dbReference>
<dbReference type="EMBL" id="RBNJ01000784">
    <property type="protein sequence ID" value="RUS34025.1"/>
    <property type="molecule type" value="Genomic_DNA"/>
</dbReference>
<organism evidence="1 2">
    <name type="scientific">Jimgerdemannia flammicorona</name>
    <dbReference type="NCBI Taxonomy" id="994334"/>
    <lineage>
        <taxon>Eukaryota</taxon>
        <taxon>Fungi</taxon>
        <taxon>Fungi incertae sedis</taxon>
        <taxon>Mucoromycota</taxon>
        <taxon>Mucoromycotina</taxon>
        <taxon>Endogonomycetes</taxon>
        <taxon>Endogonales</taxon>
        <taxon>Endogonaceae</taxon>
        <taxon>Jimgerdemannia</taxon>
    </lineage>
</organism>
<dbReference type="Gene3D" id="3.40.630.30">
    <property type="match status" value="1"/>
</dbReference>
<dbReference type="InterPro" id="IPR016181">
    <property type="entry name" value="Acyl_CoA_acyltransferase"/>
</dbReference>
<name>A0A433QWB4_9FUNG</name>
<dbReference type="CDD" id="cd04301">
    <property type="entry name" value="NAT_SF"/>
    <property type="match status" value="1"/>
</dbReference>
<protein>
    <submittedName>
        <fullName evidence="1">GNAT domain-containing protein</fullName>
    </submittedName>
</protein>
<reference evidence="1 2" key="1">
    <citation type="journal article" date="2018" name="New Phytol.">
        <title>Phylogenomics of Endogonaceae and evolution of mycorrhizas within Mucoromycota.</title>
        <authorList>
            <person name="Chang Y."/>
            <person name="Desiro A."/>
            <person name="Na H."/>
            <person name="Sandor L."/>
            <person name="Lipzen A."/>
            <person name="Clum A."/>
            <person name="Barry K."/>
            <person name="Grigoriev I.V."/>
            <person name="Martin F.M."/>
            <person name="Stajich J.E."/>
            <person name="Smith M.E."/>
            <person name="Bonito G."/>
            <person name="Spatafora J.W."/>
        </authorList>
    </citation>
    <scope>NUCLEOTIDE SEQUENCE [LARGE SCALE GENOMIC DNA]</scope>
    <source>
        <strain evidence="1 2">AD002</strain>
    </source>
</reference>
<dbReference type="AlphaFoldDB" id="A0A433QWB4"/>
<dbReference type="Proteomes" id="UP000274822">
    <property type="component" value="Unassembled WGS sequence"/>
</dbReference>
<dbReference type="Pfam" id="PF13527">
    <property type="entry name" value="Acetyltransf_9"/>
    <property type="match status" value="1"/>
</dbReference>
<sequence length="472" mass="53060">MVAPPQSAPPSDNDLVPSGVLLRWSTPADGVHLASLCEAVFCENEPRFVGSKRAQVARLMHGDHPMMAPGDVAIAVDERLRERGENPVVSCVCLVTQDVMYDGVEFKLGRPENVATRREYRRRGLVRRLMDIVHARCEAEGILVLAIAGIHHFYRQFGYEYALSLGGQRTTLISMLPPLKPNTLEPYTLRSATATDTPLIRQLIEDSESKHMVRTLISTSTWLYYLQQPPSKPKNLWDIHVVIDTATLKPCGALAIWSPRWYDAIDVKFIELLRNVPLQIALPSIARQILQLSTPQTAVPPDPLTQIIWSLGPTHRVYDVLNRPGTYPLAAVATPPYAWYVRIPSLARFLMHVAPALERRLAASDCHRNYTGELRVHFYAAPGFRLEFGAGRVVRADEFRVNYTDAKSPVEAANVADARFPPMVFWKCVLGYRSVEEVLHMYPDAGIMRVEAIGLLETLFPKRESCLRGLYM</sequence>
<evidence type="ECO:0000313" key="1">
    <source>
        <dbReference type="EMBL" id="RUS34025.1"/>
    </source>
</evidence>
<proteinExistence type="predicted"/>
<keyword evidence="2" id="KW-1185">Reference proteome</keyword>
<gene>
    <name evidence="1" type="ORF">BC938DRAFT_482791</name>
</gene>
<accession>A0A433QWB4</accession>